<keyword evidence="3" id="KW-1185">Reference proteome</keyword>
<reference evidence="2" key="1">
    <citation type="submission" date="2021-01" db="EMBL/GenBank/DDBJ databases">
        <title>Whole genome shotgun sequence of Virgisporangium aliadipatigenens NBRC 105644.</title>
        <authorList>
            <person name="Komaki H."/>
            <person name="Tamura T."/>
        </authorList>
    </citation>
    <scope>NUCLEOTIDE SEQUENCE</scope>
    <source>
        <strain evidence="2">NBRC 105644</strain>
    </source>
</reference>
<dbReference type="AlphaFoldDB" id="A0A8J4DS52"/>
<dbReference type="Proteomes" id="UP000619260">
    <property type="component" value="Unassembled WGS sequence"/>
</dbReference>
<comment type="caution">
    <text evidence="2">The sequence shown here is derived from an EMBL/GenBank/DDBJ whole genome shotgun (WGS) entry which is preliminary data.</text>
</comment>
<dbReference type="EMBL" id="BOPF01000023">
    <property type="protein sequence ID" value="GIJ48850.1"/>
    <property type="molecule type" value="Genomic_DNA"/>
</dbReference>
<name>A0A8J4DS52_9ACTN</name>
<evidence type="ECO:0000259" key="1">
    <source>
        <dbReference type="Pfam" id="PF08874"/>
    </source>
</evidence>
<accession>A0A8J4DS52</accession>
<protein>
    <recommendedName>
        <fullName evidence="1">DUF1835 domain-containing protein</fullName>
    </recommendedName>
</protein>
<sequence length="305" mass="33564">MWTPDVAHLRCGDDLRDKLRGGDYFCYADPVCQGPLPATELVAARAQFVAEAYGEPAHEVEARFLAEELALDRLDKYRIVLLWLGADWYDQAVLVRVLARFSEQGPTAVERFRLVPIAAGCFGDLDAPALEAAARQARPIDDDQLVLAVWAWDGMRAPTPEPLQGLLDHGASALPHLAAGVRRHLADLPWTTDGLSLSERLCLRAVAGGAHTLREIFPAVRAADPAPFHGDSQLRPVLRDLCTEEDPALVRDGDGWRATAHGTAILNGDAQWRGDGRWLGGIEVTPRPAWLWDPDQRRISRGLGW</sequence>
<proteinExistence type="predicted"/>
<feature type="domain" description="DUF1835" evidence="1">
    <location>
        <begin position="25"/>
        <end position="103"/>
    </location>
</feature>
<evidence type="ECO:0000313" key="3">
    <source>
        <dbReference type="Proteomes" id="UP000619260"/>
    </source>
</evidence>
<dbReference type="RefSeq" id="WP_203902330.1">
    <property type="nucleotide sequence ID" value="NZ_BOPF01000023.1"/>
</dbReference>
<evidence type="ECO:0000313" key="2">
    <source>
        <dbReference type="EMBL" id="GIJ48850.1"/>
    </source>
</evidence>
<organism evidence="2 3">
    <name type="scientific">Virgisporangium aliadipatigenens</name>
    <dbReference type="NCBI Taxonomy" id="741659"/>
    <lineage>
        <taxon>Bacteria</taxon>
        <taxon>Bacillati</taxon>
        <taxon>Actinomycetota</taxon>
        <taxon>Actinomycetes</taxon>
        <taxon>Micromonosporales</taxon>
        <taxon>Micromonosporaceae</taxon>
        <taxon>Virgisporangium</taxon>
    </lineage>
</organism>
<dbReference type="InterPro" id="IPR014973">
    <property type="entry name" value="DUF1835"/>
</dbReference>
<dbReference type="Pfam" id="PF08874">
    <property type="entry name" value="DUF1835"/>
    <property type="match status" value="1"/>
</dbReference>
<gene>
    <name evidence="2" type="ORF">Val02_57360</name>
</gene>